<name>A0A1F5FP83_9BACT</name>
<dbReference type="Proteomes" id="UP000179237">
    <property type="component" value="Unassembled WGS sequence"/>
</dbReference>
<comment type="caution">
    <text evidence="2">The sequence shown here is derived from an EMBL/GenBank/DDBJ whole genome shotgun (WGS) entry which is preliminary data.</text>
</comment>
<accession>A0A1F5FP83</accession>
<evidence type="ECO:0000313" key="2">
    <source>
        <dbReference type="EMBL" id="OGD81418.1"/>
    </source>
</evidence>
<gene>
    <name evidence="2" type="ORF">A2572_01615</name>
</gene>
<dbReference type="AlphaFoldDB" id="A0A1F5FP83"/>
<organism evidence="2 3">
    <name type="scientific">Candidatus Collierbacteria bacterium RIFOXYD1_FULL_40_9</name>
    <dbReference type="NCBI Taxonomy" id="1817731"/>
    <lineage>
        <taxon>Bacteria</taxon>
        <taxon>Candidatus Collieribacteriota</taxon>
    </lineage>
</organism>
<feature type="non-terminal residue" evidence="2">
    <location>
        <position position="1"/>
    </location>
</feature>
<protein>
    <submittedName>
        <fullName evidence="2">Uncharacterized protein</fullName>
    </submittedName>
</protein>
<dbReference type="GO" id="GO:0006282">
    <property type="term" value="P:regulation of DNA repair"/>
    <property type="evidence" value="ECO:0007669"/>
    <property type="project" value="InterPro"/>
</dbReference>
<proteinExistence type="predicted"/>
<dbReference type="PANTHER" id="PTHR33602:SF1">
    <property type="entry name" value="REGULATORY PROTEIN RECX FAMILY PROTEIN"/>
    <property type="match status" value="1"/>
</dbReference>
<evidence type="ECO:0000313" key="3">
    <source>
        <dbReference type="Proteomes" id="UP000179237"/>
    </source>
</evidence>
<evidence type="ECO:0000256" key="1">
    <source>
        <dbReference type="ARBA" id="ARBA00022490"/>
    </source>
</evidence>
<reference evidence="2 3" key="1">
    <citation type="journal article" date="2016" name="Nat. Commun.">
        <title>Thousands of microbial genomes shed light on interconnected biogeochemical processes in an aquifer system.</title>
        <authorList>
            <person name="Anantharaman K."/>
            <person name="Brown C.T."/>
            <person name="Hug L.A."/>
            <person name="Sharon I."/>
            <person name="Castelle C.J."/>
            <person name="Probst A.J."/>
            <person name="Thomas B.C."/>
            <person name="Singh A."/>
            <person name="Wilkins M.J."/>
            <person name="Karaoz U."/>
            <person name="Brodie E.L."/>
            <person name="Williams K.H."/>
            <person name="Hubbard S.S."/>
            <person name="Banfield J.F."/>
        </authorList>
    </citation>
    <scope>NUCLEOTIDE SEQUENCE [LARGE SCALE GENOMIC DNA]</scope>
</reference>
<dbReference type="EMBL" id="MFAQ01000044">
    <property type="protein sequence ID" value="OGD81418.1"/>
    <property type="molecule type" value="Genomic_DNA"/>
</dbReference>
<dbReference type="InterPro" id="IPR003783">
    <property type="entry name" value="Regulatory_RecX"/>
</dbReference>
<dbReference type="PANTHER" id="PTHR33602">
    <property type="entry name" value="REGULATORY PROTEIN RECX FAMILY PROTEIN"/>
    <property type="match status" value="1"/>
</dbReference>
<sequence length="152" mass="17768">SLKSWKRSMPEFSQKNNDLRGQLLKYAGFLLNRRAYFSAQIRKKLTEKASHLEESDHRELIDEIIIELEKAKYLNDDYLLAGYIRQKLSKLQGPKIIFFKLKELGLKPEQINRALKSDDLAESIEQAKQKLANKYAGLDSYQLKGKLYQRGF</sequence>
<keyword evidence="1" id="KW-0963">Cytoplasm</keyword>